<keyword evidence="2" id="KW-1185">Reference proteome</keyword>
<sequence>MAGNNTFNVGRDGYQITIIDSNAGPVSFSGITSFEAKPAFVKLKSVNVNGRIIHRNVPDGHSGTLELDRQDSSFDDYFANVEANYFAGLPPGAVFITHTINELDGSVSQWQYSDVALAPEDAGTWKGQDKVTERMTFDAGRKIRIA</sequence>
<evidence type="ECO:0000313" key="2">
    <source>
        <dbReference type="Proteomes" id="UP000031843"/>
    </source>
</evidence>
<dbReference type="STRING" id="68895.RR42_m1674"/>
<dbReference type="OrthoDB" id="6934054at2"/>
<accession>A0A0C4YE64</accession>
<dbReference type="AlphaFoldDB" id="A0A0C4YE64"/>
<evidence type="ECO:0000313" key="1">
    <source>
        <dbReference type="EMBL" id="AJG19071.1"/>
    </source>
</evidence>
<dbReference type="KEGG" id="cbw:RR42_m1674"/>
<reference evidence="1 2" key="1">
    <citation type="journal article" date="2015" name="Genome Announc.">
        <title>Complete Genome Sequence of Cupriavidus basilensis 4G11, Isolated from the Oak Ridge Field Research Center Site.</title>
        <authorList>
            <person name="Ray J."/>
            <person name="Waters R.J."/>
            <person name="Skerker J.M."/>
            <person name="Kuehl J.V."/>
            <person name="Price M.N."/>
            <person name="Huang J."/>
            <person name="Chakraborty R."/>
            <person name="Arkin A.P."/>
            <person name="Deutschbauer A."/>
        </authorList>
    </citation>
    <scope>NUCLEOTIDE SEQUENCE [LARGE SCALE GENOMIC DNA]</scope>
    <source>
        <strain evidence="1">4G11</strain>
    </source>
</reference>
<gene>
    <name evidence="1" type="ORF">RR42_m1674</name>
</gene>
<organism evidence="1 2">
    <name type="scientific">Cupriavidus basilensis</name>
    <dbReference type="NCBI Taxonomy" id="68895"/>
    <lineage>
        <taxon>Bacteria</taxon>
        <taxon>Pseudomonadati</taxon>
        <taxon>Pseudomonadota</taxon>
        <taxon>Betaproteobacteria</taxon>
        <taxon>Burkholderiales</taxon>
        <taxon>Burkholderiaceae</taxon>
        <taxon>Cupriavidus</taxon>
    </lineage>
</organism>
<protein>
    <submittedName>
        <fullName evidence="1">Putative phage protein</fullName>
    </submittedName>
</protein>
<proteinExistence type="predicted"/>
<dbReference type="EMBL" id="CP010536">
    <property type="protein sequence ID" value="AJG19071.1"/>
    <property type="molecule type" value="Genomic_DNA"/>
</dbReference>
<dbReference type="RefSeq" id="WP_043345587.1">
    <property type="nucleotide sequence ID" value="NZ_CP010536.1"/>
</dbReference>
<dbReference type="Proteomes" id="UP000031843">
    <property type="component" value="Chromosome main"/>
</dbReference>
<name>A0A0C4YE64_9BURK</name>